<keyword evidence="9 16" id="KW-0378">Hydrolase</keyword>
<dbReference type="EMBL" id="LR217715">
    <property type="protein sequence ID" value="VFP82876.1"/>
    <property type="molecule type" value="Genomic_DNA"/>
</dbReference>
<evidence type="ECO:0000256" key="13">
    <source>
        <dbReference type="ARBA" id="ARBA00023295"/>
    </source>
</evidence>
<comment type="cofactor">
    <cofactor evidence="14">
        <name>[4Fe-4S] cluster</name>
        <dbReference type="ChEBI" id="CHEBI:49883"/>
    </cofactor>
    <text evidence="14">Binds 1 [4Fe-4S] cluster.</text>
</comment>
<dbReference type="CDD" id="cd00056">
    <property type="entry name" value="ENDO3c"/>
    <property type="match status" value="1"/>
</dbReference>
<dbReference type="NCBIfam" id="NF008132">
    <property type="entry name" value="PRK10880.1"/>
    <property type="match status" value="1"/>
</dbReference>
<dbReference type="SMART" id="SM00478">
    <property type="entry name" value="ENDO3c"/>
    <property type="match status" value="1"/>
</dbReference>
<name>A0A451D9B7_9GAMM</name>
<accession>A0A451D9B7</accession>
<dbReference type="Gene3D" id="3.90.79.10">
    <property type="entry name" value="Nucleoside Triphosphate Pyrophosphohydrolase"/>
    <property type="match status" value="1"/>
</dbReference>
<comment type="similarity">
    <text evidence="3 14">Belongs to the Nth/MutY family.</text>
</comment>
<evidence type="ECO:0000313" key="17">
    <source>
        <dbReference type="Proteomes" id="UP000294368"/>
    </source>
</evidence>
<dbReference type="FunFam" id="1.10.340.30:FF:000002">
    <property type="entry name" value="Adenine DNA glycosylase"/>
    <property type="match status" value="1"/>
</dbReference>
<dbReference type="EC" id="3.2.2.31" evidence="4 14"/>
<evidence type="ECO:0000256" key="2">
    <source>
        <dbReference type="ARBA" id="ARBA00002933"/>
    </source>
</evidence>
<keyword evidence="7" id="KW-0479">Metal-binding</keyword>
<comment type="function">
    <text evidence="2">Adenine glycosylase active on G-A mispairs. MutY also corrects error-prone DNA synthesis past GO lesions which are due to the oxidatively damaged form of guanine: 7,8-dihydro-8-oxoguanine (8-oxo-dGTP).</text>
</comment>
<proteinExistence type="inferred from homology"/>
<protein>
    <recommendedName>
        <fullName evidence="5 14">Adenine DNA glycosylase</fullName>
        <ecNumber evidence="4 14">3.2.2.31</ecNumber>
    </recommendedName>
</protein>
<dbReference type="InterPro" id="IPR005760">
    <property type="entry name" value="A/G_AdeGlyc_MutY"/>
</dbReference>
<dbReference type="SUPFAM" id="SSF48150">
    <property type="entry name" value="DNA-glycosylase"/>
    <property type="match status" value="1"/>
</dbReference>
<dbReference type="NCBIfam" id="TIGR01084">
    <property type="entry name" value="mutY"/>
    <property type="match status" value="1"/>
</dbReference>
<dbReference type="OrthoDB" id="9802365at2"/>
<dbReference type="InterPro" id="IPR003265">
    <property type="entry name" value="HhH-GPD_domain"/>
</dbReference>
<dbReference type="InterPro" id="IPR029119">
    <property type="entry name" value="MutY_C"/>
</dbReference>
<dbReference type="InterPro" id="IPR011257">
    <property type="entry name" value="DNA_glycosylase"/>
</dbReference>
<evidence type="ECO:0000256" key="5">
    <source>
        <dbReference type="ARBA" id="ARBA00022023"/>
    </source>
</evidence>
<dbReference type="InterPro" id="IPR023170">
    <property type="entry name" value="HhH_base_excis_C"/>
</dbReference>
<evidence type="ECO:0000313" key="16">
    <source>
        <dbReference type="EMBL" id="VFP82876.1"/>
    </source>
</evidence>
<evidence type="ECO:0000256" key="12">
    <source>
        <dbReference type="ARBA" id="ARBA00023204"/>
    </source>
</evidence>
<comment type="catalytic activity">
    <reaction evidence="1 14">
        <text>Hydrolyzes free adenine bases from 7,8-dihydro-8-oxoguanine:adenine mismatched double-stranded DNA, leaving an apurinic site.</text>
        <dbReference type="EC" id="3.2.2.31"/>
    </reaction>
</comment>
<dbReference type="CDD" id="cd03431">
    <property type="entry name" value="NUDIX_DNA_Glycosylase_C-MutY"/>
    <property type="match status" value="1"/>
</dbReference>
<keyword evidence="11" id="KW-0411">Iron-sulfur</keyword>
<dbReference type="GO" id="GO:0046872">
    <property type="term" value="F:metal ion binding"/>
    <property type="evidence" value="ECO:0007669"/>
    <property type="project" value="UniProtKB-UniRule"/>
</dbReference>
<reference evidence="16 17" key="1">
    <citation type="submission" date="2019-02" db="EMBL/GenBank/DDBJ databases">
        <authorList>
            <person name="Manzano-Marin A."/>
            <person name="Manzano-Marin A."/>
        </authorList>
    </citation>
    <scope>NUCLEOTIDE SEQUENCE [LARGE SCALE GENOMIC DNA]</scope>
    <source>
        <strain evidence="16 17">ErCikochiana</strain>
    </source>
</reference>
<dbReference type="GO" id="GO:0032357">
    <property type="term" value="F:oxidized purine DNA binding"/>
    <property type="evidence" value="ECO:0007669"/>
    <property type="project" value="TreeGrafter"/>
</dbReference>
<dbReference type="Gene3D" id="1.10.340.30">
    <property type="entry name" value="Hypothetical protein, domain 2"/>
    <property type="match status" value="1"/>
</dbReference>
<evidence type="ECO:0000256" key="4">
    <source>
        <dbReference type="ARBA" id="ARBA00012045"/>
    </source>
</evidence>
<dbReference type="PANTHER" id="PTHR42944">
    <property type="entry name" value="ADENINE DNA GLYCOSYLASE"/>
    <property type="match status" value="1"/>
</dbReference>
<dbReference type="InterPro" id="IPR015797">
    <property type="entry name" value="NUDIX_hydrolase-like_dom_sf"/>
</dbReference>
<dbReference type="GO" id="GO:0000701">
    <property type="term" value="F:purine-specific mismatch base pair DNA N-glycosylase activity"/>
    <property type="evidence" value="ECO:0007669"/>
    <property type="project" value="UniProtKB-EC"/>
</dbReference>
<evidence type="ECO:0000256" key="14">
    <source>
        <dbReference type="RuleBase" id="RU365096"/>
    </source>
</evidence>
<dbReference type="GO" id="GO:0006284">
    <property type="term" value="P:base-excision repair"/>
    <property type="evidence" value="ECO:0007669"/>
    <property type="project" value="UniProtKB-UniRule"/>
</dbReference>
<organism evidence="16 17">
    <name type="scientific">Candidatus Erwinia haradaeae</name>
    <dbReference type="NCBI Taxonomy" id="1922217"/>
    <lineage>
        <taxon>Bacteria</taxon>
        <taxon>Pseudomonadati</taxon>
        <taxon>Pseudomonadota</taxon>
        <taxon>Gammaproteobacteria</taxon>
        <taxon>Enterobacterales</taxon>
        <taxon>Erwiniaceae</taxon>
        <taxon>Erwinia</taxon>
    </lineage>
</organism>
<evidence type="ECO:0000256" key="3">
    <source>
        <dbReference type="ARBA" id="ARBA00008343"/>
    </source>
</evidence>
<feature type="domain" description="HhH-GPD" evidence="15">
    <location>
        <begin position="39"/>
        <end position="190"/>
    </location>
</feature>
<evidence type="ECO:0000256" key="7">
    <source>
        <dbReference type="ARBA" id="ARBA00022723"/>
    </source>
</evidence>
<dbReference type="Pfam" id="PF14815">
    <property type="entry name" value="NUDIX_4"/>
    <property type="match status" value="1"/>
</dbReference>
<dbReference type="PANTHER" id="PTHR42944:SF1">
    <property type="entry name" value="ADENINE DNA GLYCOSYLASE"/>
    <property type="match status" value="1"/>
</dbReference>
<keyword evidence="6" id="KW-0004">4Fe-4S</keyword>
<evidence type="ECO:0000256" key="8">
    <source>
        <dbReference type="ARBA" id="ARBA00022763"/>
    </source>
</evidence>
<dbReference type="GO" id="GO:0051539">
    <property type="term" value="F:4 iron, 4 sulfur cluster binding"/>
    <property type="evidence" value="ECO:0007669"/>
    <property type="project" value="UniProtKB-UniRule"/>
</dbReference>
<gene>
    <name evidence="16" type="primary">mutY</name>
    <name evidence="16" type="ORF">ERCIKOCA2762_116</name>
</gene>
<dbReference type="Pfam" id="PF00730">
    <property type="entry name" value="HhH-GPD"/>
    <property type="match status" value="1"/>
</dbReference>
<dbReference type="InterPro" id="IPR004036">
    <property type="entry name" value="Endonuclease-III-like_CS2"/>
</dbReference>
<evidence type="ECO:0000256" key="6">
    <source>
        <dbReference type="ARBA" id="ARBA00022485"/>
    </source>
</evidence>
<keyword evidence="12" id="KW-0234">DNA repair</keyword>
<evidence type="ECO:0000256" key="1">
    <source>
        <dbReference type="ARBA" id="ARBA00000843"/>
    </source>
</evidence>
<dbReference type="Gene3D" id="1.10.1670.10">
    <property type="entry name" value="Helix-hairpin-Helix base-excision DNA repair enzymes (C-terminal)"/>
    <property type="match status" value="1"/>
</dbReference>
<evidence type="ECO:0000256" key="10">
    <source>
        <dbReference type="ARBA" id="ARBA00023004"/>
    </source>
</evidence>
<dbReference type="PROSITE" id="PS01155">
    <property type="entry name" value="ENDONUCLEASE_III_2"/>
    <property type="match status" value="1"/>
</dbReference>
<dbReference type="AlphaFoldDB" id="A0A451D9B7"/>
<evidence type="ECO:0000256" key="11">
    <source>
        <dbReference type="ARBA" id="ARBA00023014"/>
    </source>
</evidence>
<dbReference type="InterPro" id="IPR044298">
    <property type="entry name" value="MIG/MutY"/>
</dbReference>
<sequence>MEALHFSQRVLSWYKTDGRHNLPWQTEKTPYTVWLSEVMLQQTAVITVIPYFMRFRANFPDIENVAQASLDEVLYFWSGLGYYARARNLHKAAKIIFEEHAGIFPQTFIEIFHLPGIGRSTAGAILSLAFGKPFPILDANAKRVFSRFYGVFGLSDRRAVEKRLWCISEAVTPVNNTAEFNQAIMDLGSSICTSASPSCHMCPLYISCYARKYGTVKFLPEKKVKHKMPCRTSWFLIIQRGPEVWLEKRPPSGLWGGLFSFPQYHTEAELRFGLDEYGFNVNHMYFMEIVRHTFSHFHLNMIPVRISLPRSCVKTHYGIGCWYNLLQPPMVGVSAPVDRLLKQTCSSKD</sequence>
<evidence type="ECO:0000259" key="15">
    <source>
        <dbReference type="SMART" id="SM00478"/>
    </source>
</evidence>
<dbReference type="Proteomes" id="UP000294368">
    <property type="component" value="Chromosome"/>
</dbReference>
<dbReference type="GO" id="GO:0035485">
    <property type="term" value="F:adenine/guanine mispair binding"/>
    <property type="evidence" value="ECO:0007669"/>
    <property type="project" value="TreeGrafter"/>
</dbReference>
<keyword evidence="10 14" id="KW-0408">Iron</keyword>
<keyword evidence="13 14" id="KW-0326">Glycosidase</keyword>
<dbReference type="SUPFAM" id="SSF55811">
    <property type="entry name" value="Nudix"/>
    <property type="match status" value="1"/>
</dbReference>
<dbReference type="GO" id="GO:0006298">
    <property type="term" value="P:mismatch repair"/>
    <property type="evidence" value="ECO:0007669"/>
    <property type="project" value="TreeGrafter"/>
</dbReference>
<evidence type="ECO:0000256" key="9">
    <source>
        <dbReference type="ARBA" id="ARBA00022801"/>
    </source>
</evidence>
<keyword evidence="8 14" id="KW-0227">DNA damage</keyword>
<dbReference type="GO" id="GO:0034039">
    <property type="term" value="F:8-oxo-7,8-dihydroguanine DNA N-glycosylase activity"/>
    <property type="evidence" value="ECO:0007669"/>
    <property type="project" value="TreeGrafter"/>
</dbReference>